<gene>
    <name evidence="4" type="ORF">A4V09_02270</name>
</gene>
<reference evidence="4" key="1">
    <citation type="submission" date="2017-04" db="EMBL/GenBank/DDBJ databases">
        <title>Complete Genome Sequences of Twelve Strains of a Stable Defined Moderately Diverse Mouse Microbiota 2 (sDMDMm2).</title>
        <authorList>
            <person name="Uchimura Y."/>
            <person name="Wyss M."/>
            <person name="Brugiroux S."/>
            <person name="Limenitakis J.P."/>
            <person name="Stecher B."/>
            <person name="McCoy K.D."/>
            <person name="Macpherson A.J."/>
        </authorList>
    </citation>
    <scope>NUCLEOTIDE SEQUENCE</scope>
    <source>
        <strain evidence="4">YL58</strain>
    </source>
</reference>
<evidence type="ECO:0000313" key="5">
    <source>
        <dbReference type="Proteomes" id="UP000092574"/>
    </source>
</evidence>
<dbReference type="InterPro" id="IPR000644">
    <property type="entry name" value="CBS_dom"/>
</dbReference>
<dbReference type="Pfam" id="PF00571">
    <property type="entry name" value="CBS"/>
    <property type="match status" value="2"/>
</dbReference>
<dbReference type="CDD" id="cd09834">
    <property type="entry name" value="CBS_pair_bac"/>
    <property type="match status" value="1"/>
</dbReference>
<evidence type="ECO:0000256" key="1">
    <source>
        <dbReference type="ARBA" id="ARBA00023122"/>
    </source>
</evidence>
<dbReference type="Gene3D" id="3.10.580.10">
    <property type="entry name" value="CBS-domain"/>
    <property type="match status" value="1"/>
</dbReference>
<dbReference type="OrthoDB" id="384703at2"/>
<sequence>MNILFFLTPKSDVAYIYDTYSLRQVLEKMEYHRYSCIPIIGENGKYVGTITEGDLLWGLKNRGDLNLKAAEEIPITAFKRRANYTPVRVDSDMEDLLDKAMRQNFVPVIDDQKNFIGIVTRRDIMQYICSEHQNKNKKECRTYVQHASV</sequence>
<dbReference type="AlphaFoldDB" id="A0A1C7I7Z6"/>
<dbReference type="Proteomes" id="UP000092574">
    <property type="component" value="Chromosome"/>
</dbReference>
<name>A0A1C7I7Z6_9FIRM</name>
<dbReference type="PANTHER" id="PTHR43080:SF26">
    <property type="entry name" value="REGULATORY PROTEIN"/>
    <property type="match status" value="1"/>
</dbReference>
<dbReference type="InterPro" id="IPR046342">
    <property type="entry name" value="CBS_dom_sf"/>
</dbReference>
<dbReference type="InterPro" id="IPR051257">
    <property type="entry name" value="Diverse_CBS-Domain"/>
</dbReference>
<protein>
    <submittedName>
        <fullName evidence="4">CBS domain-containing protein</fullName>
    </submittedName>
</protein>
<accession>A0A1C7I7Z6</accession>
<evidence type="ECO:0000313" key="4">
    <source>
        <dbReference type="EMBL" id="ANU74689.1"/>
    </source>
</evidence>
<keyword evidence="5" id="KW-1185">Reference proteome</keyword>
<proteinExistence type="predicted"/>
<dbReference type="PROSITE" id="PS51371">
    <property type="entry name" value="CBS"/>
    <property type="match status" value="1"/>
</dbReference>
<dbReference type="STRING" id="1796616.A4V09_02270"/>
<organism evidence="4 5">
    <name type="scientific">Blautia pseudococcoides</name>
    <dbReference type="NCBI Taxonomy" id="1796616"/>
    <lineage>
        <taxon>Bacteria</taxon>
        <taxon>Bacillati</taxon>
        <taxon>Bacillota</taxon>
        <taxon>Clostridia</taxon>
        <taxon>Lachnospirales</taxon>
        <taxon>Lachnospiraceae</taxon>
        <taxon>Blautia</taxon>
    </lineage>
</organism>
<evidence type="ECO:0000256" key="2">
    <source>
        <dbReference type="PROSITE-ProRule" id="PRU00703"/>
    </source>
</evidence>
<dbReference type="PANTHER" id="PTHR43080">
    <property type="entry name" value="CBS DOMAIN-CONTAINING PROTEIN CBSX3, MITOCHONDRIAL"/>
    <property type="match status" value="1"/>
</dbReference>
<dbReference type="SUPFAM" id="SSF54631">
    <property type="entry name" value="CBS-domain pair"/>
    <property type="match status" value="1"/>
</dbReference>
<dbReference type="KEGG" id="byl:A4V09_02270"/>
<keyword evidence="1 2" id="KW-0129">CBS domain</keyword>
<feature type="domain" description="CBS" evidence="3">
    <location>
        <begin position="7"/>
        <end position="65"/>
    </location>
</feature>
<dbReference type="EMBL" id="CP015405">
    <property type="protein sequence ID" value="ANU74689.1"/>
    <property type="molecule type" value="Genomic_DNA"/>
</dbReference>
<evidence type="ECO:0000259" key="3">
    <source>
        <dbReference type="PROSITE" id="PS51371"/>
    </source>
</evidence>
<dbReference type="SMART" id="SM00116">
    <property type="entry name" value="CBS"/>
    <property type="match status" value="2"/>
</dbReference>
<dbReference type="RefSeq" id="WP_065540917.1">
    <property type="nucleotide sequence ID" value="NZ_CP015405.2"/>
</dbReference>